<dbReference type="KEGG" id="ster:AOA14_14005"/>
<dbReference type="InterPro" id="IPR004511">
    <property type="entry name" value="PAPS/APS_Rdtase"/>
</dbReference>
<keyword evidence="4" id="KW-0408">Iron</keyword>
<feature type="binding site" evidence="4">
    <location>
        <position position="175"/>
    </location>
    <ligand>
        <name>[4Fe-4S] cluster</name>
        <dbReference type="ChEBI" id="CHEBI:49883"/>
    </ligand>
</feature>
<dbReference type="Pfam" id="PF01507">
    <property type="entry name" value="PAPS_reduct"/>
    <property type="match status" value="1"/>
</dbReference>
<dbReference type="EMBL" id="CP013342">
    <property type="protein sequence ID" value="AMU95724.1"/>
    <property type="molecule type" value="Genomic_DNA"/>
</dbReference>
<comment type="function">
    <text evidence="4">Catalyzes the formation of sulfite from adenosine 5'-phosphosulfate (APS) using thioredoxin as an electron donor.</text>
</comment>
<keyword evidence="2 4" id="KW-0560">Oxidoreductase</keyword>
<feature type="region of interest" description="Disordered" evidence="5">
    <location>
        <begin position="1"/>
        <end position="53"/>
    </location>
</feature>
<feature type="binding site" evidence="4">
    <location>
        <position position="260"/>
    </location>
    <ligand>
        <name>[4Fe-4S] cluster</name>
        <dbReference type="ChEBI" id="CHEBI:49883"/>
    </ligand>
</feature>
<dbReference type="GO" id="GO:0046872">
    <property type="term" value="F:metal ion binding"/>
    <property type="evidence" value="ECO:0007669"/>
    <property type="project" value="UniProtKB-KW"/>
</dbReference>
<dbReference type="GO" id="GO:0019379">
    <property type="term" value="P:sulfate assimilation, phosphoadenylyl sulfate reduction by phosphoadenylyl-sulfate reductase (thioredoxin)"/>
    <property type="evidence" value="ECO:0007669"/>
    <property type="project" value="UniProtKB-UniRule"/>
</dbReference>
<dbReference type="AlphaFoldDB" id="A0A142W107"/>
<dbReference type="RefSeq" id="WP_238929667.1">
    <property type="nucleotide sequence ID" value="NZ_CP013342.1"/>
</dbReference>
<dbReference type="Gene3D" id="3.40.50.620">
    <property type="entry name" value="HUPs"/>
    <property type="match status" value="1"/>
</dbReference>
<comment type="subcellular location">
    <subcellularLocation>
        <location evidence="4">Cytoplasm</location>
    </subcellularLocation>
</comment>
<evidence type="ECO:0000256" key="2">
    <source>
        <dbReference type="ARBA" id="ARBA00023002"/>
    </source>
</evidence>
<feature type="domain" description="Phosphoadenosine phosphosulphate reductase" evidence="6">
    <location>
        <begin position="95"/>
        <end position="262"/>
    </location>
</feature>
<accession>A0A142W107</accession>
<feature type="binding site" evidence="4">
    <location>
        <position position="257"/>
    </location>
    <ligand>
        <name>[4Fe-4S] cluster</name>
        <dbReference type="ChEBI" id="CHEBI:49883"/>
    </ligand>
</feature>
<dbReference type="CDD" id="cd23945">
    <property type="entry name" value="PAPS_reductase"/>
    <property type="match status" value="1"/>
</dbReference>
<dbReference type="STRING" id="1219058.AOA14_14005"/>
<name>A0A142W107_9SPHN</name>
<evidence type="ECO:0000313" key="8">
    <source>
        <dbReference type="Proteomes" id="UP000076234"/>
    </source>
</evidence>
<evidence type="ECO:0000256" key="4">
    <source>
        <dbReference type="HAMAP-Rule" id="MF_00063"/>
    </source>
</evidence>
<feature type="compositionally biased region" description="Basic and acidic residues" evidence="5">
    <location>
        <begin position="1"/>
        <end position="12"/>
    </location>
</feature>
<dbReference type="GO" id="GO:0070814">
    <property type="term" value="P:hydrogen sulfide biosynthetic process"/>
    <property type="evidence" value="ECO:0007669"/>
    <property type="project" value="UniProtKB-UniRule"/>
</dbReference>
<sequence>MADFRKSVRAEEGLSSSKARLEAPGEALRDAVSTSSTAPQDERQEGRADRTRDRIDVAPRFTQADVIRLNNLFRGQDAGEAVASVIGAGLLGDTAIVSSFGAESAVLLHLVTRVAPDMPVLFLDTGKHFPETLAYRDELAARLGLNLVNLTPDAAELAEKDATELRWSYDPDGCCEIRKVKPLEKALADFDTSITGRKGFQSSTRTGLPRFELDGNTGRLKFNPLANWTREMLDDYFAEHDLPRHPLEAEGYPSIGCSPCTSKVKPGEDPRAGRWRGWDKTECGIHEAVTPIDDNPANDPAF</sequence>
<dbReference type="GO" id="GO:0005737">
    <property type="term" value="C:cytoplasm"/>
    <property type="evidence" value="ECO:0007669"/>
    <property type="project" value="UniProtKB-SubCell"/>
</dbReference>
<reference evidence="7 8" key="2">
    <citation type="journal article" date="2016" name="Genome Announc.">
        <title>Complete Genome Sequence of Sphingopyxis terrae Strain 203-1 (NBRC 111660), a Polyethylene Glycol Degrader.</title>
        <authorList>
            <person name="Ohtsubo Y."/>
            <person name="Nonoyama S."/>
            <person name="Nagata Y."/>
            <person name="Numata M."/>
            <person name="Tsuchikane K."/>
            <person name="Hosoyama A."/>
            <person name="Yamazoe A."/>
            <person name="Tsuda M."/>
            <person name="Fujita N."/>
            <person name="Kawai F."/>
        </authorList>
    </citation>
    <scope>NUCLEOTIDE SEQUENCE [LARGE SCALE GENOMIC DNA]</scope>
    <source>
        <strain evidence="7 8">203-1</strain>
    </source>
</reference>
<dbReference type="GO" id="GO:0004604">
    <property type="term" value="F:phosphoadenylyl-sulfate reductase (thioredoxin) activity"/>
    <property type="evidence" value="ECO:0007669"/>
    <property type="project" value="UniProtKB-UniRule"/>
</dbReference>
<dbReference type="GO" id="GO:0051539">
    <property type="term" value="F:4 iron, 4 sulfur cluster binding"/>
    <property type="evidence" value="ECO:0007669"/>
    <property type="project" value="UniProtKB-UniRule"/>
</dbReference>
<dbReference type="GO" id="GO:0043866">
    <property type="term" value="F:adenylyl-sulfate reductase (thioredoxin) activity"/>
    <property type="evidence" value="ECO:0007669"/>
    <property type="project" value="UniProtKB-EC"/>
</dbReference>
<evidence type="ECO:0000256" key="3">
    <source>
        <dbReference type="ARBA" id="ARBA00024327"/>
    </source>
</evidence>
<organism evidence="7 8">
    <name type="scientific">Sphingopyxis terrae subsp. terrae NBRC 15098</name>
    <dbReference type="NCBI Taxonomy" id="1219058"/>
    <lineage>
        <taxon>Bacteria</taxon>
        <taxon>Pseudomonadati</taxon>
        <taxon>Pseudomonadota</taxon>
        <taxon>Alphaproteobacteria</taxon>
        <taxon>Sphingomonadales</taxon>
        <taxon>Sphingomonadaceae</taxon>
        <taxon>Sphingopyxis</taxon>
    </lineage>
</organism>
<comment type="pathway">
    <text evidence="3 4">Sulfur metabolism; hydrogen sulfide biosynthesis; sulfite from sulfate.</text>
</comment>
<dbReference type="HAMAP" id="MF_00063">
    <property type="entry name" value="CysH"/>
    <property type="match status" value="1"/>
</dbReference>
<feature type="compositionally biased region" description="Basic and acidic residues" evidence="5">
    <location>
        <begin position="40"/>
        <end position="53"/>
    </location>
</feature>
<comment type="catalytic activity">
    <reaction evidence="4">
        <text>[thioredoxin]-disulfide + sulfite + AMP + 2 H(+) = adenosine 5'-phosphosulfate + [thioredoxin]-dithiol</text>
        <dbReference type="Rhea" id="RHEA:21976"/>
        <dbReference type="Rhea" id="RHEA-COMP:10698"/>
        <dbReference type="Rhea" id="RHEA-COMP:10700"/>
        <dbReference type="ChEBI" id="CHEBI:15378"/>
        <dbReference type="ChEBI" id="CHEBI:17359"/>
        <dbReference type="ChEBI" id="CHEBI:29950"/>
        <dbReference type="ChEBI" id="CHEBI:50058"/>
        <dbReference type="ChEBI" id="CHEBI:58243"/>
        <dbReference type="ChEBI" id="CHEBI:456215"/>
        <dbReference type="EC" id="1.8.4.10"/>
    </reaction>
</comment>
<feature type="binding site" evidence="4">
    <location>
        <position position="174"/>
    </location>
    <ligand>
        <name>[4Fe-4S] cluster</name>
        <dbReference type="ChEBI" id="CHEBI:49883"/>
    </ligand>
</feature>
<reference evidence="8" key="1">
    <citation type="submission" date="2015-11" db="EMBL/GenBank/DDBJ databases">
        <title>Complete genome sequence of a polyethylene glycol-degrading strain Sphingopyxis terrae strain 203-1 (NBRC 15098).</title>
        <authorList>
            <person name="Yoshiyuki O."/>
            <person name="Shouta N."/>
            <person name="Nagata Y."/>
            <person name="Numata M."/>
            <person name="Tsuchikane K."/>
            <person name="Hosoyama A."/>
            <person name="Yamazoe A."/>
            <person name="Tsuda M."/>
            <person name="Fujita N."/>
            <person name="Kawai F."/>
        </authorList>
    </citation>
    <scope>NUCLEOTIDE SEQUENCE [LARGE SCALE GENOMIC DNA]</scope>
    <source>
        <strain evidence="8">203-1</strain>
    </source>
</reference>
<dbReference type="InterPro" id="IPR014729">
    <property type="entry name" value="Rossmann-like_a/b/a_fold"/>
</dbReference>
<dbReference type="InterPro" id="IPR002500">
    <property type="entry name" value="PAPS_reduct_dom"/>
</dbReference>
<comment type="cofactor">
    <cofactor evidence="4">
        <name>[4Fe-4S] cluster</name>
        <dbReference type="ChEBI" id="CHEBI:49883"/>
    </cofactor>
    <text evidence="4">Binds 1 [4Fe-4S] cluster per subunit.</text>
</comment>
<keyword evidence="4" id="KW-0963">Cytoplasm</keyword>
<comment type="similarity">
    <text evidence="1 4">Belongs to the PAPS reductase family. CysH subfamily.</text>
</comment>
<protein>
    <recommendedName>
        <fullName evidence="4">Adenosine 5'-phosphosulfate reductase</fullName>
        <shortName evidence="4">APS reductase</shortName>
        <ecNumber evidence="4">1.8.4.10</ecNumber>
    </recommendedName>
    <alternativeName>
        <fullName evidence="4">5'-adenylylsulfate reductase</fullName>
    </alternativeName>
    <alternativeName>
        <fullName evidence="4">Thioredoxin-dependent 5'-adenylylsulfate reductase</fullName>
    </alternativeName>
</protein>
<feature type="compositionally biased region" description="Basic and acidic residues" evidence="5">
    <location>
        <begin position="19"/>
        <end position="29"/>
    </location>
</feature>
<dbReference type="NCBIfam" id="TIGR00434">
    <property type="entry name" value="cysH"/>
    <property type="match status" value="1"/>
</dbReference>
<evidence type="ECO:0000256" key="5">
    <source>
        <dbReference type="SAM" id="MobiDB-lite"/>
    </source>
</evidence>
<dbReference type="NCBIfam" id="NF002537">
    <property type="entry name" value="PRK02090.1"/>
    <property type="match status" value="1"/>
</dbReference>
<dbReference type="PANTHER" id="PTHR46509:SF1">
    <property type="entry name" value="PHOSPHOADENOSINE PHOSPHOSULFATE REDUCTASE"/>
    <property type="match status" value="1"/>
</dbReference>
<dbReference type="SUPFAM" id="SSF52402">
    <property type="entry name" value="Adenine nucleotide alpha hydrolases-like"/>
    <property type="match status" value="1"/>
</dbReference>
<proteinExistence type="inferred from homology"/>
<feature type="active site" description="Nucleophile; cysteine thiosulfonate intermediate" evidence="4">
    <location>
        <position position="283"/>
    </location>
</feature>
<evidence type="ECO:0000259" key="6">
    <source>
        <dbReference type="Pfam" id="PF01507"/>
    </source>
</evidence>
<dbReference type="PANTHER" id="PTHR46509">
    <property type="entry name" value="PHOSPHOADENOSINE PHOSPHOSULFATE REDUCTASE"/>
    <property type="match status" value="1"/>
</dbReference>
<dbReference type="Proteomes" id="UP000076234">
    <property type="component" value="Chromosome"/>
</dbReference>
<keyword evidence="4" id="KW-0479">Metal-binding</keyword>
<gene>
    <name evidence="4" type="primary">cysH</name>
    <name evidence="7" type="ORF">AOA14_14005</name>
</gene>
<dbReference type="EC" id="1.8.4.10" evidence="4"/>
<evidence type="ECO:0000256" key="1">
    <source>
        <dbReference type="ARBA" id="ARBA00009732"/>
    </source>
</evidence>
<keyword evidence="4" id="KW-0411">Iron-sulfur</keyword>
<evidence type="ECO:0000313" key="7">
    <source>
        <dbReference type="EMBL" id="AMU95724.1"/>
    </source>
</evidence>